<organism evidence="2 3">
    <name type="scientific">Marinitenerispora sediminis</name>
    <dbReference type="NCBI Taxonomy" id="1931232"/>
    <lineage>
        <taxon>Bacteria</taxon>
        <taxon>Bacillati</taxon>
        <taxon>Actinomycetota</taxon>
        <taxon>Actinomycetes</taxon>
        <taxon>Streptosporangiales</taxon>
        <taxon>Nocardiopsidaceae</taxon>
        <taxon>Marinitenerispora</taxon>
    </lineage>
</organism>
<comment type="caution">
    <text evidence="2">The sequence shown here is derived from an EMBL/GenBank/DDBJ whole genome shotgun (WGS) entry which is preliminary data.</text>
</comment>
<protein>
    <submittedName>
        <fullName evidence="2">Uncharacterized protein</fullName>
    </submittedName>
</protein>
<dbReference type="RefSeq" id="WP_114400542.1">
    <property type="nucleotide sequence ID" value="NZ_QEIM01000241.1"/>
</dbReference>
<keyword evidence="3" id="KW-1185">Reference proteome</keyword>
<evidence type="ECO:0000313" key="2">
    <source>
        <dbReference type="EMBL" id="RCV50562.1"/>
    </source>
</evidence>
<feature type="signal peptide" evidence="1">
    <location>
        <begin position="1"/>
        <end position="25"/>
    </location>
</feature>
<accession>A0A368SZB6</accession>
<dbReference type="AlphaFoldDB" id="A0A368SZB6"/>
<name>A0A368SZB6_9ACTN</name>
<sequence length="86" mass="8985">MPSMATAVLRRAVCATLTAPVLACAVPGAAAAESAFRHTFTRTGPHGSELHVVEAVAGPDGTRFITTIHHVGPDGVRTKRIRSQAR</sequence>
<evidence type="ECO:0000256" key="1">
    <source>
        <dbReference type="SAM" id="SignalP"/>
    </source>
</evidence>
<reference evidence="2 3" key="1">
    <citation type="submission" date="2018-04" db="EMBL/GenBank/DDBJ databases">
        <title>Novel actinobacteria from marine sediment.</title>
        <authorList>
            <person name="Ng Z.Y."/>
            <person name="Tan G.Y.A."/>
        </authorList>
    </citation>
    <scope>NUCLEOTIDE SEQUENCE [LARGE SCALE GENOMIC DNA]</scope>
    <source>
        <strain evidence="2 3">TPS81</strain>
    </source>
</reference>
<feature type="chain" id="PRO_5038487313" evidence="1">
    <location>
        <begin position="26"/>
        <end position="86"/>
    </location>
</feature>
<evidence type="ECO:0000313" key="3">
    <source>
        <dbReference type="Proteomes" id="UP000253318"/>
    </source>
</evidence>
<dbReference type="Proteomes" id="UP000253318">
    <property type="component" value="Unassembled WGS sequence"/>
</dbReference>
<keyword evidence="1" id="KW-0732">Signal</keyword>
<dbReference type="EMBL" id="QEIN01000278">
    <property type="protein sequence ID" value="RCV50562.1"/>
    <property type="molecule type" value="Genomic_DNA"/>
</dbReference>
<gene>
    <name evidence="2" type="ORF">DEF24_24080</name>
</gene>
<proteinExistence type="predicted"/>